<feature type="non-terminal residue" evidence="10">
    <location>
        <position position="1"/>
    </location>
</feature>
<evidence type="ECO:0000313" key="10">
    <source>
        <dbReference type="EMBL" id="CAG5117013.1"/>
    </source>
</evidence>
<evidence type="ECO:0000256" key="2">
    <source>
        <dbReference type="ARBA" id="ARBA00022448"/>
    </source>
</evidence>
<dbReference type="PROSITE" id="PS00610">
    <property type="entry name" value="NA_NEUROTRAN_SYMP_1"/>
    <property type="match status" value="1"/>
</dbReference>
<name>A0A8S3YIG9_9EUPU</name>
<dbReference type="GO" id="GO:0015293">
    <property type="term" value="F:symporter activity"/>
    <property type="evidence" value="ECO:0007669"/>
    <property type="project" value="UniProtKB-KW"/>
</dbReference>
<evidence type="ECO:0000313" key="11">
    <source>
        <dbReference type="Proteomes" id="UP000678393"/>
    </source>
</evidence>
<dbReference type="GO" id="GO:0035725">
    <property type="term" value="P:sodium ion transmembrane transport"/>
    <property type="evidence" value="ECO:0007669"/>
    <property type="project" value="TreeGrafter"/>
</dbReference>
<keyword evidence="2 7" id="KW-0813">Transport</keyword>
<evidence type="ECO:0000256" key="4">
    <source>
        <dbReference type="ARBA" id="ARBA00022989"/>
    </source>
</evidence>
<keyword evidence="7" id="KW-0769">Symport</keyword>
<dbReference type="InterPro" id="IPR000175">
    <property type="entry name" value="Na/ntran_symport"/>
</dbReference>
<keyword evidence="5 9" id="KW-0472">Membrane</keyword>
<dbReference type="OrthoDB" id="6581954at2759"/>
<evidence type="ECO:0000256" key="5">
    <source>
        <dbReference type="ARBA" id="ARBA00023136"/>
    </source>
</evidence>
<evidence type="ECO:0000256" key="8">
    <source>
        <dbReference type="SAM" id="MobiDB-lite"/>
    </source>
</evidence>
<dbReference type="GO" id="GO:0006865">
    <property type="term" value="P:amino acid transport"/>
    <property type="evidence" value="ECO:0007669"/>
    <property type="project" value="TreeGrafter"/>
</dbReference>
<keyword evidence="4 9" id="KW-1133">Transmembrane helix</keyword>
<feature type="transmembrane region" description="Helical" evidence="9">
    <location>
        <begin position="92"/>
        <end position="112"/>
    </location>
</feature>
<dbReference type="EMBL" id="CAJHNH020000335">
    <property type="protein sequence ID" value="CAG5117013.1"/>
    <property type="molecule type" value="Genomic_DNA"/>
</dbReference>
<dbReference type="PRINTS" id="PR00176">
    <property type="entry name" value="NANEUSMPORT"/>
</dbReference>
<dbReference type="PANTHER" id="PTHR11616:SF265">
    <property type="entry name" value="TRANSPORTER"/>
    <property type="match status" value="1"/>
</dbReference>
<feature type="binding site" evidence="6">
    <location>
        <position position="72"/>
    </location>
    <ligand>
        <name>Na(+)</name>
        <dbReference type="ChEBI" id="CHEBI:29101"/>
        <label>1</label>
    </ligand>
</feature>
<comment type="subcellular location">
    <subcellularLocation>
        <location evidence="1">Membrane</location>
        <topology evidence="1">Multi-pass membrane protein</topology>
    </subcellularLocation>
</comment>
<evidence type="ECO:0000256" key="1">
    <source>
        <dbReference type="ARBA" id="ARBA00004141"/>
    </source>
</evidence>
<dbReference type="PROSITE" id="PS50267">
    <property type="entry name" value="NA_NEUROTRAN_SYMP_3"/>
    <property type="match status" value="1"/>
</dbReference>
<dbReference type="GO" id="GO:0046872">
    <property type="term" value="F:metal ion binding"/>
    <property type="evidence" value="ECO:0007669"/>
    <property type="project" value="UniProtKB-KW"/>
</dbReference>
<dbReference type="Pfam" id="PF00209">
    <property type="entry name" value="SNF"/>
    <property type="match status" value="1"/>
</dbReference>
<organism evidence="10 11">
    <name type="scientific">Candidula unifasciata</name>
    <dbReference type="NCBI Taxonomy" id="100452"/>
    <lineage>
        <taxon>Eukaryota</taxon>
        <taxon>Metazoa</taxon>
        <taxon>Spiralia</taxon>
        <taxon>Lophotrochozoa</taxon>
        <taxon>Mollusca</taxon>
        <taxon>Gastropoda</taxon>
        <taxon>Heterobranchia</taxon>
        <taxon>Euthyneura</taxon>
        <taxon>Panpulmonata</taxon>
        <taxon>Eupulmonata</taxon>
        <taxon>Stylommatophora</taxon>
        <taxon>Helicina</taxon>
        <taxon>Helicoidea</taxon>
        <taxon>Geomitridae</taxon>
        <taxon>Candidula</taxon>
    </lineage>
</organism>
<dbReference type="Proteomes" id="UP000678393">
    <property type="component" value="Unassembled WGS sequence"/>
</dbReference>
<evidence type="ECO:0000256" key="3">
    <source>
        <dbReference type="ARBA" id="ARBA00022692"/>
    </source>
</evidence>
<feature type="binding site" evidence="6">
    <location>
        <position position="75"/>
    </location>
    <ligand>
        <name>Na(+)</name>
        <dbReference type="ChEBI" id="CHEBI:29101"/>
        <label>1</label>
    </ligand>
</feature>
<dbReference type="GO" id="GO:0005886">
    <property type="term" value="C:plasma membrane"/>
    <property type="evidence" value="ECO:0007669"/>
    <property type="project" value="TreeGrafter"/>
</dbReference>
<feature type="compositionally biased region" description="Basic and acidic residues" evidence="8">
    <location>
        <begin position="1"/>
        <end position="25"/>
    </location>
</feature>
<evidence type="ECO:0000256" key="6">
    <source>
        <dbReference type="PIRSR" id="PIRSR600175-1"/>
    </source>
</evidence>
<reference evidence="10" key="1">
    <citation type="submission" date="2021-04" db="EMBL/GenBank/DDBJ databases">
        <authorList>
            <consortium name="Molecular Ecology Group"/>
        </authorList>
    </citation>
    <scope>NUCLEOTIDE SEQUENCE</scope>
</reference>
<comment type="caution">
    <text evidence="10">The sequence shown here is derived from an EMBL/GenBank/DDBJ whole genome shotgun (WGS) entry which is preliminary data.</text>
</comment>
<keyword evidence="3 7" id="KW-0812">Transmembrane</keyword>
<keyword evidence="6" id="KW-0479">Metal-binding</keyword>
<keyword evidence="6" id="KW-0915">Sodium</keyword>
<gene>
    <name evidence="10" type="ORF">CUNI_LOCUS2571</name>
</gene>
<feature type="region of interest" description="Disordered" evidence="8">
    <location>
        <begin position="1"/>
        <end position="32"/>
    </location>
</feature>
<proteinExistence type="inferred from homology"/>
<dbReference type="AlphaFoldDB" id="A0A8S3YIG9"/>
<dbReference type="PANTHER" id="PTHR11616">
    <property type="entry name" value="SODIUM/CHLORIDE DEPENDENT TRANSPORTER"/>
    <property type="match status" value="1"/>
</dbReference>
<keyword evidence="11" id="KW-1185">Reference proteome</keyword>
<accession>A0A8S3YIG9</accession>
<comment type="similarity">
    <text evidence="7">Belongs to the sodium:neurotransmitter symporter (SNF) (TC 2.A.22) family.</text>
</comment>
<evidence type="ECO:0000256" key="9">
    <source>
        <dbReference type="SAM" id="Phobius"/>
    </source>
</evidence>
<sequence>MSSDKHIHEYIDMDGPKLDPKESGRVLDPQETGRVLDPRETGRILETKLDDDDTPEREMWTDKIEFVLACVGQCVGFGNVWRFPYLCYKNGGGIFLIPYMLAVIFAGIPMYFMELSLGQWLSVGGLTVWKITPIWK</sequence>
<feature type="binding site" evidence="6">
    <location>
        <position position="79"/>
    </location>
    <ligand>
        <name>Na(+)</name>
        <dbReference type="ChEBI" id="CHEBI:29101"/>
        <label>1</label>
    </ligand>
</feature>
<protein>
    <recommendedName>
        <fullName evidence="7">Transporter</fullName>
    </recommendedName>
</protein>
<dbReference type="InterPro" id="IPR037272">
    <property type="entry name" value="SNS_sf"/>
</dbReference>
<evidence type="ECO:0000256" key="7">
    <source>
        <dbReference type="RuleBase" id="RU003732"/>
    </source>
</evidence>
<dbReference type="SUPFAM" id="SSF161070">
    <property type="entry name" value="SNF-like"/>
    <property type="match status" value="1"/>
</dbReference>